<dbReference type="GO" id="GO:0043565">
    <property type="term" value="F:sequence-specific DNA binding"/>
    <property type="evidence" value="ECO:0007669"/>
    <property type="project" value="TreeGrafter"/>
</dbReference>
<dbReference type="InterPro" id="IPR002686">
    <property type="entry name" value="Transposase_17"/>
</dbReference>
<dbReference type="GO" id="GO:0006313">
    <property type="term" value="P:DNA transposition"/>
    <property type="evidence" value="ECO:0007669"/>
    <property type="project" value="InterPro"/>
</dbReference>
<dbReference type="RefSeq" id="WP_348263471.1">
    <property type="nucleotide sequence ID" value="NZ_CP121196.1"/>
</dbReference>
<dbReference type="GO" id="GO:0004803">
    <property type="term" value="F:transposase activity"/>
    <property type="evidence" value="ECO:0007669"/>
    <property type="project" value="InterPro"/>
</dbReference>
<dbReference type="SUPFAM" id="SSF143422">
    <property type="entry name" value="Transposase IS200-like"/>
    <property type="match status" value="1"/>
</dbReference>
<reference evidence="3" key="1">
    <citation type="submission" date="2023-03" db="EMBL/GenBank/DDBJ databases">
        <title>Edaphobacter sp.</title>
        <authorList>
            <person name="Huber K.J."/>
            <person name="Papendorf J."/>
            <person name="Pilke C."/>
            <person name="Bunk B."/>
            <person name="Sproeer C."/>
            <person name="Pester M."/>
        </authorList>
    </citation>
    <scope>NUCLEOTIDE SEQUENCE</scope>
    <source>
        <strain evidence="3">DSM 110680</strain>
    </source>
</reference>
<dbReference type="EMBL" id="CP121196">
    <property type="protein sequence ID" value="XBH18248.1"/>
    <property type="molecule type" value="Genomic_DNA"/>
</dbReference>
<feature type="domain" description="Transposase IS200-like" evidence="2">
    <location>
        <begin position="10"/>
        <end position="120"/>
    </location>
</feature>
<organism evidence="3">
    <name type="scientific">Telmatobacter sp. DSM 110680</name>
    <dbReference type="NCBI Taxonomy" id="3036704"/>
    <lineage>
        <taxon>Bacteria</taxon>
        <taxon>Pseudomonadati</taxon>
        <taxon>Acidobacteriota</taxon>
        <taxon>Terriglobia</taxon>
        <taxon>Terriglobales</taxon>
        <taxon>Acidobacteriaceae</taxon>
        <taxon>Telmatobacter</taxon>
    </lineage>
</organism>
<dbReference type="PANTHER" id="PTHR36966">
    <property type="entry name" value="REP-ASSOCIATED TYROSINE TRANSPOSASE"/>
    <property type="match status" value="1"/>
</dbReference>
<proteinExistence type="predicted"/>
<evidence type="ECO:0000256" key="1">
    <source>
        <dbReference type="SAM" id="MobiDB-lite"/>
    </source>
</evidence>
<protein>
    <submittedName>
        <fullName evidence="3">Transposase</fullName>
    </submittedName>
</protein>
<sequence length="163" mass="18820">MKGQRIRYQQTGEFHFLTFSCYRRRPYLATVAAMELFEDALERVRLRYRFVVAGHVVMPEHVHLLVNEPQRVLLSKAIQALKLSVAVRGREKPFWQAHYYDFNVFSHAKLIEKLRYIHRNPRGPRRANSVRWGGSQSAADWSRSRKTGAGQAIATIKLASAGP</sequence>
<dbReference type="AlphaFoldDB" id="A0AAU7DKI6"/>
<evidence type="ECO:0000313" key="3">
    <source>
        <dbReference type="EMBL" id="XBH18248.1"/>
    </source>
</evidence>
<dbReference type="SMART" id="SM01321">
    <property type="entry name" value="Y1_Tnp"/>
    <property type="match status" value="1"/>
</dbReference>
<dbReference type="PANTHER" id="PTHR36966:SF1">
    <property type="entry name" value="REP-ASSOCIATED TYROSINE TRANSPOSASE"/>
    <property type="match status" value="1"/>
</dbReference>
<feature type="region of interest" description="Disordered" evidence="1">
    <location>
        <begin position="124"/>
        <end position="146"/>
    </location>
</feature>
<accession>A0AAU7DKI6</accession>
<dbReference type="InterPro" id="IPR052715">
    <property type="entry name" value="RAYT_transposase"/>
</dbReference>
<gene>
    <name evidence="3" type="ORF">P8935_02695</name>
</gene>
<evidence type="ECO:0000259" key="2">
    <source>
        <dbReference type="SMART" id="SM01321"/>
    </source>
</evidence>
<dbReference type="InterPro" id="IPR036515">
    <property type="entry name" value="Transposase_17_sf"/>
</dbReference>
<name>A0AAU7DKI6_9BACT</name>
<dbReference type="Pfam" id="PF01797">
    <property type="entry name" value="Y1_Tnp"/>
    <property type="match status" value="1"/>
</dbReference>
<dbReference type="Gene3D" id="3.30.70.1290">
    <property type="entry name" value="Transposase IS200-like"/>
    <property type="match status" value="1"/>
</dbReference>